<proteinExistence type="predicted"/>
<evidence type="ECO:0000313" key="2">
    <source>
        <dbReference type="Proteomes" id="UP000079169"/>
    </source>
</evidence>
<dbReference type="SUPFAM" id="SSF47473">
    <property type="entry name" value="EF-hand"/>
    <property type="match status" value="1"/>
</dbReference>
<dbReference type="InterPro" id="IPR011992">
    <property type="entry name" value="EF-hand-dom_pair"/>
</dbReference>
<accession>A0A1S3D3Q3</accession>
<dbReference type="RefSeq" id="XP_026679926.1">
    <property type="nucleotide sequence ID" value="XM_026824125.1"/>
</dbReference>
<dbReference type="STRING" id="121845.A0A1S3D3Q3"/>
<dbReference type="RefSeq" id="XP_008472792.1">
    <property type="nucleotide sequence ID" value="XM_008474570.3"/>
</dbReference>
<keyword evidence="2" id="KW-1185">Reference proteome</keyword>
<dbReference type="Gene3D" id="1.10.238.10">
    <property type="entry name" value="EF-hand"/>
    <property type="match status" value="1"/>
</dbReference>
<dbReference type="AlphaFoldDB" id="A0A1S3D3Q3"/>
<feature type="coiled-coil region" evidence="1">
    <location>
        <begin position="175"/>
        <end position="276"/>
    </location>
</feature>
<dbReference type="OMA" id="CCHHLGT"/>
<dbReference type="GeneID" id="103509940"/>
<dbReference type="Proteomes" id="UP000079169">
    <property type="component" value="Unplaced"/>
</dbReference>
<dbReference type="KEGG" id="dci:103509940"/>
<dbReference type="PaxDb" id="121845-A0A1S3D3Q3"/>
<evidence type="ECO:0000313" key="3">
    <source>
        <dbReference type="RefSeq" id="XP_008472792.1"/>
    </source>
</evidence>
<gene>
    <name evidence="3 4 5 6" type="primary">LOC103509940</name>
</gene>
<name>A0A1S3D3Q3_DIACI</name>
<organism evidence="2 3">
    <name type="scientific">Diaphorina citri</name>
    <name type="common">Asian citrus psyllid</name>
    <dbReference type="NCBI Taxonomy" id="121845"/>
    <lineage>
        <taxon>Eukaryota</taxon>
        <taxon>Metazoa</taxon>
        <taxon>Ecdysozoa</taxon>
        <taxon>Arthropoda</taxon>
        <taxon>Hexapoda</taxon>
        <taxon>Insecta</taxon>
        <taxon>Pterygota</taxon>
        <taxon>Neoptera</taxon>
        <taxon>Paraneoptera</taxon>
        <taxon>Hemiptera</taxon>
        <taxon>Sternorrhyncha</taxon>
        <taxon>Psylloidea</taxon>
        <taxon>Psyllidae</taxon>
        <taxon>Diaphorininae</taxon>
        <taxon>Diaphorina</taxon>
    </lineage>
</organism>
<protein>
    <submittedName>
        <fullName evidence="3 4">EF-hand calcium-binding domain-containing protein 4B</fullName>
    </submittedName>
</protein>
<evidence type="ECO:0000313" key="6">
    <source>
        <dbReference type="RefSeq" id="XP_026679926.1"/>
    </source>
</evidence>
<dbReference type="RefSeq" id="XP_026679925.1">
    <property type="nucleotide sequence ID" value="XM_026824124.1"/>
</dbReference>
<evidence type="ECO:0000256" key="1">
    <source>
        <dbReference type="SAM" id="Coils"/>
    </source>
</evidence>
<evidence type="ECO:0000313" key="5">
    <source>
        <dbReference type="RefSeq" id="XP_026679925.1"/>
    </source>
</evidence>
<reference evidence="3 4" key="1">
    <citation type="submission" date="2025-04" db="UniProtKB">
        <authorList>
            <consortium name="RefSeq"/>
        </authorList>
    </citation>
    <scope>IDENTIFICATION</scope>
</reference>
<dbReference type="RefSeq" id="XP_026679924.1">
    <property type="nucleotide sequence ID" value="XM_026824123.1"/>
</dbReference>
<sequence length="331" mass="38790">MEDLAKLFQLGDQEHKGFLIRRDMQRLEGELSLSADQLEAVFDSLDSESQGYLTLDKFLLGYSKHRTGSKDVNSNEENIVVKDVLIPNEVGSLINDISNYMFVTNSTSERMKELSQIISDGQLLCLWEKLLSSLNDDMKRTQEHIFQLENLMNSRETQHKSYVRKLFEDVETQLREEKDRVLDEEASKLKAYKEQMTNELDRRAEDVRFLTEQNSQLEAKLTESMHQEHKYKMLVKHIASDQEVYANQIENLHKSTLDLQNELERVKAEAMDKNQEEYWRGYRTAQMKATFEEDSFVQQLKMLRNMQSILSPDHIDQLATSYRLKKNKSSA</sequence>
<evidence type="ECO:0000313" key="4">
    <source>
        <dbReference type="RefSeq" id="XP_026679924.1"/>
    </source>
</evidence>
<keyword evidence="1" id="KW-0175">Coiled coil</keyword>